<evidence type="ECO:0000313" key="1">
    <source>
        <dbReference type="EMBL" id="CAD7232884.1"/>
    </source>
</evidence>
<protein>
    <submittedName>
        <fullName evidence="1">Uncharacterized protein</fullName>
    </submittedName>
</protein>
<dbReference type="AlphaFoldDB" id="A0A7R8WJF8"/>
<dbReference type="EMBL" id="OB665273">
    <property type="protein sequence ID" value="CAD7232884.1"/>
    <property type="molecule type" value="Genomic_DNA"/>
</dbReference>
<accession>A0A7R8WJF8</accession>
<organism evidence="1">
    <name type="scientific">Cyprideis torosa</name>
    <dbReference type="NCBI Taxonomy" id="163714"/>
    <lineage>
        <taxon>Eukaryota</taxon>
        <taxon>Metazoa</taxon>
        <taxon>Ecdysozoa</taxon>
        <taxon>Arthropoda</taxon>
        <taxon>Crustacea</taxon>
        <taxon>Oligostraca</taxon>
        <taxon>Ostracoda</taxon>
        <taxon>Podocopa</taxon>
        <taxon>Podocopida</taxon>
        <taxon>Cytherocopina</taxon>
        <taxon>Cytheroidea</taxon>
        <taxon>Cytherideidae</taxon>
        <taxon>Cyprideis</taxon>
    </lineage>
</organism>
<sequence length="208" mass="23211">MSVATSLLGYTENFAYEATDCGESGGDIQDTVLCDDERGSPIPSLAEPHQIPLPMPVAVRRITDNEKVSNGEPFTCTCLSSTKADINTAKNEVELESEVCDGDRFIYTCLSNKKADINTAKNEVQLELEVCDGDRFIYTCLSNKKADINTAKNEVQLELEIHPTLFHLLRYMTYLPGCCFEGRTVLKEPKLRNQVQIQKPKPSTKKLK</sequence>
<reference evidence="1" key="1">
    <citation type="submission" date="2020-11" db="EMBL/GenBank/DDBJ databases">
        <authorList>
            <person name="Tran Van P."/>
        </authorList>
    </citation>
    <scope>NUCLEOTIDE SEQUENCE</scope>
</reference>
<proteinExistence type="predicted"/>
<gene>
    <name evidence="1" type="ORF">CTOB1V02_LOCUS10709</name>
</gene>
<name>A0A7R8WJF8_9CRUS</name>